<protein>
    <recommendedName>
        <fullName evidence="1">N-acetyltransferase domain-containing protein</fullName>
    </recommendedName>
</protein>
<organism evidence="2 3">
    <name type="scientific">Candidatus Edwardsbacteria bacterium GWF2_54_11</name>
    <dbReference type="NCBI Taxonomy" id="1817851"/>
    <lineage>
        <taxon>Bacteria</taxon>
        <taxon>Candidatus Edwardsiibacteriota</taxon>
    </lineage>
</organism>
<dbReference type="InterPro" id="IPR000182">
    <property type="entry name" value="GNAT_dom"/>
</dbReference>
<proteinExistence type="predicted"/>
<feature type="domain" description="N-acetyltransferase" evidence="1">
    <location>
        <begin position="21"/>
        <end position="186"/>
    </location>
</feature>
<dbReference type="PROSITE" id="PS51186">
    <property type="entry name" value="GNAT"/>
    <property type="match status" value="1"/>
</dbReference>
<dbReference type="GO" id="GO:0016747">
    <property type="term" value="F:acyltransferase activity, transferring groups other than amino-acyl groups"/>
    <property type="evidence" value="ECO:0007669"/>
    <property type="project" value="InterPro"/>
</dbReference>
<dbReference type="Gene3D" id="3.40.630.30">
    <property type="match status" value="1"/>
</dbReference>
<accession>A0A1F5R359</accession>
<evidence type="ECO:0000259" key="1">
    <source>
        <dbReference type="PROSITE" id="PS51186"/>
    </source>
</evidence>
<dbReference type="Proteomes" id="UP000177230">
    <property type="component" value="Unassembled WGS sequence"/>
</dbReference>
<reference evidence="2 3" key="1">
    <citation type="journal article" date="2016" name="Nat. Commun.">
        <title>Thousands of microbial genomes shed light on interconnected biogeochemical processes in an aquifer system.</title>
        <authorList>
            <person name="Anantharaman K."/>
            <person name="Brown C.T."/>
            <person name="Hug L.A."/>
            <person name="Sharon I."/>
            <person name="Castelle C.J."/>
            <person name="Probst A.J."/>
            <person name="Thomas B.C."/>
            <person name="Singh A."/>
            <person name="Wilkins M.J."/>
            <person name="Karaoz U."/>
            <person name="Brodie E.L."/>
            <person name="Williams K.H."/>
            <person name="Hubbard S.S."/>
            <person name="Banfield J.F."/>
        </authorList>
    </citation>
    <scope>NUCLEOTIDE SEQUENCE [LARGE SCALE GENOMIC DNA]</scope>
</reference>
<evidence type="ECO:0000313" key="3">
    <source>
        <dbReference type="Proteomes" id="UP000177230"/>
    </source>
</evidence>
<dbReference type="PANTHER" id="PTHR43792">
    <property type="entry name" value="GNAT FAMILY, PUTATIVE (AFU_ORTHOLOGUE AFUA_3G00765)-RELATED-RELATED"/>
    <property type="match status" value="1"/>
</dbReference>
<sequence length="194" mass="21302">MGKKEKGAKMGKYILIETDNLFLRHFSADDAGKVLQMSREEGLRLWIPDQVYKDEAESARVIKFLIEQYPGEPAPQRKPLVLGVELKQTGELIGHVGLSPAENSVEIGYAIEGKLQGKGYATEAVRAMSGWAVGELGLPVVLGIVAVKNTGSCRVLEKAGYILVEEKEKIMFGKCRLCKVYRYSLPGFGAVGRD</sequence>
<comment type="caution">
    <text evidence="2">The sequence shown here is derived from an EMBL/GenBank/DDBJ whole genome shotgun (WGS) entry which is preliminary data.</text>
</comment>
<name>A0A1F5R359_9BACT</name>
<dbReference type="InterPro" id="IPR016181">
    <property type="entry name" value="Acyl_CoA_acyltransferase"/>
</dbReference>
<gene>
    <name evidence="2" type="ORF">A2024_01365</name>
</gene>
<dbReference type="SUPFAM" id="SSF55729">
    <property type="entry name" value="Acyl-CoA N-acyltransferases (Nat)"/>
    <property type="match status" value="1"/>
</dbReference>
<dbReference type="InterPro" id="IPR051531">
    <property type="entry name" value="N-acetyltransferase"/>
</dbReference>
<dbReference type="Pfam" id="PF13302">
    <property type="entry name" value="Acetyltransf_3"/>
    <property type="match status" value="1"/>
</dbReference>
<evidence type="ECO:0000313" key="2">
    <source>
        <dbReference type="EMBL" id="OGF08904.1"/>
    </source>
</evidence>
<dbReference type="AlphaFoldDB" id="A0A1F5R359"/>
<dbReference type="EMBL" id="MFFM01000046">
    <property type="protein sequence ID" value="OGF08904.1"/>
    <property type="molecule type" value="Genomic_DNA"/>
</dbReference>